<gene>
    <name evidence="1" type="ordered locus">Terro_3786</name>
</gene>
<protein>
    <submittedName>
        <fullName evidence="1">Uncharacterized protein</fullName>
    </submittedName>
</protein>
<dbReference type="STRING" id="926566.Terro_3786"/>
<dbReference type="RefSeq" id="WP_014787256.1">
    <property type="nucleotide sequence ID" value="NC_018014.1"/>
</dbReference>
<dbReference type="eggNOG" id="ENOG5033YW6">
    <property type="taxonomic scope" value="Bacteria"/>
</dbReference>
<dbReference type="Proteomes" id="UP000006056">
    <property type="component" value="Chromosome"/>
</dbReference>
<sequence length="411" mass="46071">MRFAKRTGRLLLLLAIAYLSSLVLFVGGMRFATVAYRHRCARLMADFQSLELHKTSWSETQRMMTRWGRHGRYEGTCDANFCRYTIRLGSPIEQAFKTSTSFAASSRSLLIPLALYFHPAIIFGNRPASFMVSFVVQGNVVLRKGDSFTVGGSGESTLVATSHSADRVNGGDPGWLISGTEQLATHPYYSVSRPGGCSTCSMVQVVFSLQTPTEQARSLTRFNFECIGRIRPCKYMEEIFPASAEWNLYDRQRSDKPDPENKAELPVDCRVPLFARAREADAVLRVMSLARKEASDPDPLRPPTTMEQAHVRIIEKLKGGEGWQIGTELLVYTHPSLAYQPRKIEVPLTAGSTFYLLQTKYPMEAPDTVESGRCLTIPDLPGVRAQLRQGIQKETPLRVPDPWRGYFKWGG</sequence>
<dbReference type="HOGENOM" id="CLU_672266_0_0_0"/>
<name>I3ZL78_TERRK</name>
<evidence type="ECO:0000313" key="2">
    <source>
        <dbReference type="Proteomes" id="UP000006056"/>
    </source>
</evidence>
<dbReference type="KEGG" id="trs:Terro_3786"/>
<dbReference type="OrthoDB" id="108924at2"/>
<evidence type="ECO:0000313" key="1">
    <source>
        <dbReference type="EMBL" id="AFL89996.1"/>
    </source>
</evidence>
<keyword evidence="2" id="KW-1185">Reference proteome</keyword>
<organism evidence="1 2">
    <name type="scientific">Terriglobus roseus (strain DSM 18391 / NRRL B-41598 / KBS 63)</name>
    <dbReference type="NCBI Taxonomy" id="926566"/>
    <lineage>
        <taxon>Bacteria</taxon>
        <taxon>Pseudomonadati</taxon>
        <taxon>Acidobacteriota</taxon>
        <taxon>Terriglobia</taxon>
        <taxon>Terriglobales</taxon>
        <taxon>Acidobacteriaceae</taxon>
        <taxon>Terriglobus</taxon>
    </lineage>
</organism>
<proteinExistence type="predicted"/>
<dbReference type="EMBL" id="CP003379">
    <property type="protein sequence ID" value="AFL89996.1"/>
    <property type="molecule type" value="Genomic_DNA"/>
</dbReference>
<accession>I3ZL78</accession>
<dbReference type="AlphaFoldDB" id="I3ZL78"/>
<reference evidence="1 2" key="1">
    <citation type="submission" date="2012-06" db="EMBL/GenBank/DDBJ databases">
        <title>Complete genome of Terriglobus roseus DSM 18391.</title>
        <authorList>
            <consortium name="US DOE Joint Genome Institute (JGI-PGF)"/>
            <person name="Lucas S."/>
            <person name="Copeland A."/>
            <person name="Lapidus A."/>
            <person name="Glavina del Rio T."/>
            <person name="Dalin E."/>
            <person name="Tice H."/>
            <person name="Bruce D."/>
            <person name="Goodwin L."/>
            <person name="Pitluck S."/>
            <person name="Peters L."/>
            <person name="Mikhailova N."/>
            <person name="Munk A.C.C."/>
            <person name="Kyrpides N."/>
            <person name="Mavromatis K."/>
            <person name="Ivanova N."/>
            <person name="Brettin T."/>
            <person name="Detter J.C."/>
            <person name="Han C."/>
            <person name="Larimer F."/>
            <person name="Land M."/>
            <person name="Hauser L."/>
            <person name="Markowitz V."/>
            <person name="Cheng J.-F."/>
            <person name="Hugenholtz P."/>
            <person name="Woyke T."/>
            <person name="Wu D."/>
            <person name="Brambilla E."/>
            <person name="Klenk H.-P."/>
            <person name="Eisen J.A."/>
        </authorList>
    </citation>
    <scope>NUCLEOTIDE SEQUENCE [LARGE SCALE GENOMIC DNA]</scope>
    <source>
        <strain evidence="2">DSM 18391 / NRRL B-41598 / KBS 63</strain>
    </source>
</reference>